<keyword evidence="3" id="KW-1185">Reference proteome</keyword>
<gene>
    <name evidence="2" type="ORF">DL546_000828</name>
</gene>
<feature type="compositionally biased region" description="Low complexity" evidence="1">
    <location>
        <begin position="38"/>
        <end position="53"/>
    </location>
</feature>
<feature type="compositionally biased region" description="Low complexity" evidence="1">
    <location>
        <begin position="16"/>
        <end position="29"/>
    </location>
</feature>
<feature type="region of interest" description="Disordered" evidence="1">
    <location>
        <begin position="1"/>
        <end position="58"/>
    </location>
</feature>
<organism evidence="2 3">
    <name type="scientific">Coniochaeta pulveracea</name>
    <dbReference type="NCBI Taxonomy" id="177199"/>
    <lineage>
        <taxon>Eukaryota</taxon>
        <taxon>Fungi</taxon>
        <taxon>Dikarya</taxon>
        <taxon>Ascomycota</taxon>
        <taxon>Pezizomycotina</taxon>
        <taxon>Sordariomycetes</taxon>
        <taxon>Sordariomycetidae</taxon>
        <taxon>Coniochaetales</taxon>
        <taxon>Coniochaetaceae</taxon>
        <taxon>Coniochaeta</taxon>
    </lineage>
</organism>
<evidence type="ECO:0000256" key="1">
    <source>
        <dbReference type="SAM" id="MobiDB-lite"/>
    </source>
</evidence>
<dbReference type="EMBL" id="QVQW01000028">
    <property type="protein sequence ID" value="RKU44643.1"/>
    <property type="molecule type" value="Genomic_DNA"/>
</dbReference>
<accession>A0A420Y9W0</accession>
<name>A0A420Y9W0_9PEZI</name>
<reference evidence="2 3" key="1">
    <citation type="submission" date="2018-08" db="EMBL/GenBank/DDBJ databases">
        <title>Draft genome of the lignicolous fungus Coniochaeta pulveracea.</title>
        <authorList>
            <person name="Borstlap C.J."/>
            <person name="De Witt R.N."/>
            <person name="Botha A."/>
            <person name="Volschenk H."/>
        </authorList>
    </citation>
    <scope>NUCLEOTIDE SEQUENCE [LARGE SCALE GENOMIC DNA]</scope>
    <source>
        <strain evidence="2 3">CAB683</strain>
    </source>
</reference>
<comment type="caution">
    <text evidence="2">The sequence shown here is derived from an EMBL/GenBank/DDBJ whole genome shotgun (WGS) entry which is preliminary data.</text>
</comment>
<evidence type="ECO:0000313" key="2">
    <source>
        <dbReference type="EMBL" id="RKU44643.1"/>
    </source>
</evidence>
<dbReference type="Proteomes" id="UP000275385">
    <property type="component" value="Unassembled WGS sequence"/>
</dbReference>
<sequence length="142" mass="14920">MPLYRCNVPLRHSSRNNRSSTSNRLVSGCSGRGGRGGDNSNSTSSNGGDSSTSFPNLPQGLHNLVALLPVGSITGGATHQLLVSLPLRGDAVDQASRDLLAYKQLTRLDGRGSTQKKTYRHTLLSIANTGTLPAAPGRTYSS</sequence>
<protein>
    <submittedName>
        <fullName evidence="2">Uncharacterized protein</fullName>
    </submittedName>
</protein>
<proteinExistence type="predicted"/>
<evidence type="ECO:0000313" key="3">
    <source>
        <dbReference type="Proteomes" id="UP000275385"/>
    </source>
</evidence>
<dbReference type="AlphaFoldDB" id="A0A420Y9W0"/>